<feature type="transmembrane region" description="Helical" evidence="1">
    <location>
        <begin position="76"/>
        <end position="94"/>
    </location>
</feature>
<keyword evidence="1" id="KW-0812">Transmembrane</keyword>
<dbReference type="EMBL" id="JAVIDA010000008">
    <property type="protein sequence ID" value="MDQ9071343.1"/>
    <property type="molecule type" value="Genomic_DNA"/>
</dbReference>
<evidence type="ECO:0000313" key="2">
    <source>
        <dbReference type="EMBL" id="MDQ9071343.1"/>
    </source>
</evidence>
<evidence type="ECO:0000256" key="1">
    <source>
        <dbReference type="SAM" id="Phobius"/>
    </source>
</evidence>
<evidence type="ECO:0000313" key="3">
    <source>
        <dbReference type="Proteomes" id="UP001243195"/>
    </source>
</evidence>
<evidence type="ECO:0008006" key="4">
    <source>
        <dbReference type="Google" id="ProtNLM"/>
    </source>
</evidence>
<gene>
    <name evidence="2" type="ORF">RFH51_07735</name>
</gene>
<proteinExistence type="predicted"/>
<dbReference type="RefSeq" id="WP_308955700.1">
    <property type="nucleotide sequence ID" value="NZ_JAVICY010000007.1"/>
</dbReference>
<keyword evidence="1" id="KW-0472">Membrane</keyword>
<dbReference type="AlphaFoldDB" id="A0AAW8JG23"/>
<organism evidence="2 3">
    <name type="scientific">Acinetobacter gerneri</name>
    <dbReference type="NCBI Taxonomy" id="202952"/>
    <lineage>
        <taxon>Bacteria</taxon>
        <taxon>Pseudomonadati</taxon>
        <taxon>Pseudomonadota</taxon>
        <taxon>Gammaproteobacteria</taxon>
        <taxon>Moraxellales</taxon>
        <taxon>Moraxellaceae</taxon>
        <taxon>Acinetobacter</taxon>
    </lineage>
</organism>
<accession>A0AAW8JG23</accession>
<feature type="transmembrane region" description="Helical" evidence="1">
    <location>
        <begin position="52"/>
        <end position="70"/>
    </location>
</feature>
<keyword evidence="1" id="KW-1133">Transmembrane helix</keyword>
<protein>
    <recommendedName>
        <fullName evidence="4">DUF3147 family protein</fullName>
    </recommendedName>
</protein>
<dbReference type="Proteomes" id="UP001243195">
    <property type="component" value="Unassembled WGS sequence"/>
</dbReference>
<reference evidence="2" key="1">
    <citation type="submission" date="2023-08" db="EMBL/GenBank/DDBJ databases">
        <title>Emergence of clinically-relevant ST2 carbapenem-resistant Acinetobacter baumannii strains in hospital sewages in Zhejiang, East of China.</title>
        <authorList>
            <person name="Kaichao C."/>
            <person name="Zhang R."/>
        </authorList>
    </citation>
    <scope>NUCLEOTIDE SEQUENCE</scope>
    <source>
        <strain evidence="2">M-SY-60</strain>
    </source>
</reference>
<sequence length="96" mass="10928">MKLQKFPKIHADWLSKTFAGVFLGFTFSVCIGAIVTVLSFTRMEAVLAPQMGMWAIPWIWCPLLFLAYFIPRGWQAIVIYSLATMLAYILLLLLRG</sequence>
<name>A0AAW8JG23_9GAMM</name>
<comment type="caution">
    <text evidence="2">The sequence shown here is derived from an EMBL/GenBank/DDBJ whole genome shotgun (WGS) entry which is preliminary data.</text>
</comment>
<feature type="transmembrane region" description="Helical" evidence="1">
    <location>
        <begin position="20"/>
        <end position="40"/>
    </location>
</feature>